<accession>A0A2K3CQ95</accession>
<dbReference type="GeneID" id="66057028"/>
<dbReference type="OrthoDB" id="555689at2759"/>
<keyword evidence="3" id="KW-1185">Reference proteome</keyword>
<dbReference type="ExpressionAtlas" id="A0A2K3CQ95">
    <property type="expression patterns" value="baseline"/>
</dbReference>
<evidence type="ECO:0000256" key="1">
    <source>
        <dbReference type="SAM" id="MobiDB-lite"/>
    </source>
</evidence>
<gene>
    <name evidence="2" type="ORF">CHLRE_17g720850v5</name>
</gene>
<evidence type="ECO:0000313" key="2">
    <source>
        <dbReference type="EMBL" id="PNW70464.1"/>
    </source>
</evidence>
<dbReference type="Gramene" id="PNW70464">
    <property type="protein sequence ID" value="PNW70464"/>
    <property type="gene ID" value="CHLRE_17g720850v5"/>
</dbReference>
<dbReference type="InParanoid" id="A0A2K3CQ95"/>
<name>A0A2K3CQ95_CHLRE</name>
<dbReference type="AlphaFoldDB" id="A0A2K3CQ95"/>
<feature type="compositionally biased region" description="Low complexity" evidence="1">
    <location>
        <begin position="1"/>
        <end position="20"/>
    </location>
</feature>
<organism evidence="2 3">
    <name type="scientific">Chlamydomonas reinhardtii</name>
    <name type="common">Chlamydomonas smithii</name>
    <dbReference type="NCBI Taxonomy" id="3055"/>
    <lineage>
        <taxon>Eukaryota</taxon>
        <taxon>Viridiplantae</taxon>
        <taxon>Chlorophyta</taxon>
        <taxon>core chlorophytes</taxon>
        <taxon>Chlorophyceae</taxon>
        <taxon>CS clade</taxon>
        <taxon>Chlamydomonadales</taxon>
        <taxon>Chlamydomonadaceae</taxon>
        <taxon>Chlamydomonas</taxon>
    </lineage>
</organism>
<proteinExistence type="predicted"/>
<protein>
    <submittedName>
        <fullName evidence="2">Uncharacterized protein</fullName>
    </submittedName>
</protein>
<feature type="region of interest" description="Disordered" evidence="1">
    <location>
        <begin position="1"/>
        <end position="22"/>
    </location>
</feature>
<evidence type="ECO:0000313" key="3">
    <source>
        <dbReference type="Proteomes" id="UP000006906"/>
    </source>
</evidence>
<dbReference type="PaxDb" id="3055-EDP00365"/>
<reference evidence="2 3" key="1">
    <citation type="journal article" date="2007" name="Science">
        <title>The Chlamydomonas genome reveals the evolution of key animal and plant functions.</title>
        <authorList>
            <person name="Merchant S.S."/>
            <person name="Prochnik S.E."/>
            <person name="Vallon O."/>
            <person name="Harris E.H."/>
            <person name="Karpowicz S.J."/>
            <person name="Witman G.B."/>
            <person name="Terry A."/>
            <person name="Salamov A."/>
            <person name="Fritz-Laylin L.K."/>
            <person name="Marechal-Drouard L."/>
            <person name="Marshall W.F."/>
            <person name="Qu L.H."/>
            <person name="Nelson D.R."/>
            <person name="Sanderfoot A.A."/>
            <person name="Spalding M.H."/>
            <person name="Kapitonov V.V."/>
            <person name="Ren Q."/>
            <person name="Ferris P."/>
            <person name="Lindquist E."/>
            <person name="Shapiro H."/>
            <person name="Lucas S.M."/>
            <person name="Grimwood J."/>
            <person name="Schmutz J."/>
            <person name="Cardol P."/>
            <person name="Cerutti H."/>
            <person name="Chanfreau G."/>
            <person name="Chen C.L."/>
            <person name="Cognat V."/>
            <person name="Croft M.T."/>
            <person name="Dent R."/>
            <person name="Dutcher S."/>
            <person name="Fernandez E."/>
            <person name="Fukuzawa H."/>
            <person name="Gonzalez-Ballester D."/>
            <person name="Gonzalez-Halphen D."/>
            <person name="Hallmann A."/>
            <person name="Hanikenne M."/>
            <person name="Hippler M."/>
            <person name="Inwood W."/>
            <person name="Jabbari K."/>
            <person name="Kalanon M."/>
            <person name="Kuras R."/>
            <person name="Lefebvre P.A."/>
            <person name="Lemaire S.D."/>
            <person name="Lobanov A.V."/>
            <person name="Lohr M."/>
            <person name="Manuell A."/>
            <person name="Meier I."/>
            <person name="Mets L."/>
            <person name="Mittag M."/>
            <person name="Mittelmeier T."/>
            <person name="Moroney J.V."/>
            <person name="Moseley J."/>
            <person name="Napoli C."/>
            <person name="Nedelcu A.M."/>
            <person name="Niyogi K."/>
            <person name="Novoselov S.V."/>
            <person name="Paulsen I.T."/>
            <person name="Pazour G."/>
            <person name="Purton S."/>
            <person name="Ral J.P."/>
            <person name="Riano-Pachon D.M."/>
            <person name="Riekhof W."/>
            <person name="Rymarquis L."/>
            <person name="Schroda M."/>
            <person name="Stern D."/>
            <person name="Umen J."/>
            <person name="Willows R."/>
            <person name="Wilson N."/>
            <person name="Zimmer S.L."/>
            <person name="Allmer J."/>
            <person name="Balk J."/>
            <person name="Bisova K."/>
            <person name="Chen C.J."/>
            <person name="Elias M."/>
            <person name="Gendler K."/>
            <person name="Hauser C."/>
            <person name="Lamb M.R."/>
            <person name="Ledford H."/>
            <person name="Long J.C."/>
            <person name="Minagawa J."/>
            <person name="Page M.D."/>
            <person name="Pan J."/>
            <person name="Pootakham W."/>
            <person name="Roje S."/>
            <person name="Rose A."/>
            <person name="Stahlberg E."/>
            <person name="Terauchi A.M."/>
            <person name="Yang P."/>
            <person name="Ball S."/>
            <person name="Bowler C."/>
            <person name="Dieckmann C.L."/>
            <person name="Gladyshev V.N."/>
            <person name="Green P."/>
            <person name="Jorgensen R."/>
            <person name="Mayfield S."/>
            <person name="Mueller-Roeber B."/>
            <person name="Rajamani S."/>
            <person name="Sayre R.T."/>
            <person name="Brokstein P."/>
            <person name="Dubchak I."/>
            <person name="Goodstein D."/>
            <person name="Hornick L."/>
            <person name="Huang Y.W."/>
            <person name="Jhaveri J."/>
            <person name="Luo Y."/>
            <person name="Martinez D."/>
            <person name="Ngau W.C."/>
            <person name="Otillar B."/>
            <person name="Poliakov A."/>
            <person name="Porter A."/>
            <person name="Szajkowski L."/>
            <person name="Werner G."/>
            <person name="Zhou K."/>
            <person name="Grigoriev I.V."/>
            <person name="Rokhsar D.S."/>
            <person name="Grossman A.R."/>
        </authorList>
    </citation>
    <scope>NUCLEOTIDE SEQUENCE [LARGE SCALE GENOMIC DNA]</scope>
    <source>
        <strain evidence="3">CC-503</strain>
    </source>
</reference>
<sequence length="201" mass="22510">MTNSNQSSNNQSSNPGSNPGIKMQRALSDTLALLGKLHKDWERIQLEVERLNAKVAMWQEDLRSVLLGQLAYTADSIASNYVYATSAGRPMSLGDLRNLAPVHSNPDVKRRWQQVVTFAEQQGVSIDELVHNSRPLRSLRSCMAHGFSEELDTTTPDLLRELATPVLVESVDKMLLFLKPLTLRDKPLLPRKDVADSFEDL</sequence>
<dbReference type="Proteomes" id="UP000006906">
    <property type="component" value="Chromosome 17"/>
</dbReference>
<dbReference type="KEGG" id="cre:CHLRE_17g720850v5"/>
<dbReference type="EMBL" id="CM008978">
    <property type="protein sequence ID" value="PNW70464.1"/>
    <property type="molecule type" value="Genomic_DNA"/>
</dbReference>
<dbReference type="RefSeq" id="XP_042914716.1">
    <property type="nucleotide sequence ID" value="XM_043072257.1"/>
</dbReference>